<evidence type="ECO:0000256" key="14">
    <source>
        <dbReference type="PIRSR" id="PIRSR000445-4"/>
    </source>
</evidence>
<dbReference type="PROSITE" id="PS00747">
    <property type="entry name" value="GLUTR"/>
    <property type="match status" value="1"/>
</dbReference>
<dbReference type="PANTHER" id="PTHR43013">
    <property type="entry name" value="GLUTAMYL-TRNA REDUCTASE"/>
    <property type="match status" value="1"/>
</dbReference>
<dbReference type="InterPro" id="IPR015896">
    <property type="entry name" value="4pyrrol_synth_GluRdtase_dimer"/>
</dbReference>
<dbReference type="SUPFAM" id="SSF69742">
    <property type="entry name" value="Glutamyl tRNA-reductase catalytic, N-terminal domain"/>
    <property type="match status" value="1"/>
</dbReference>
<dbReference type="GO" id="GO:0008883">
    <property type="term" value="F:glutamyl-tRNA reductase activity"/>
    <property type="evidence" value="ECO:0007669"/>
    <property type="project" value="UniProtKB-UniRule"/>
</dbReference>
<evidence type="ECO:0000256" key="8">
    <source>
        <dbReference type="ARBA" id="ARBA00047464"/>
    </source>
</evidence>
<comment type="caution">
    <text evidence="19">The sequence shown here is derived from an EMBL/GenBank/DDBJ whole genome shotgun (WGS) entry which is preliminary data.</text>
</comment>
<feature type="binding site" evidence="10 13">
    <location>
        <begin position="189"/>
        <end position="194"/>
    </location>
    <ligand>
        <name>NADP(+)</name>
        <dbReference type="ChEBI" id="CHEBI:58349"/>
    </ligand>
</feature>
<evidence type="ECO:0000256" key="13">
    <source>
        <dbReference type="PIRSR" id="PIRSR000445-3"/>
    </source>
</evidence>
<dbReference type="CDD" id="cd05213">
    <property type="entry name" value="NAD_bind_Glutamyl_tRNA_reduct"/>
    <property type="match status" value="1"/>
</dbReference>
<dbReference type="Pfam" id="PF05201">
    <property type="entry name" value="GlutR_N"/>
    <property type="match status" value="1"/>
</dbReference>
<dbReference type="FunFam" id="3.40.50.720:FF:000031">
    <property type="entry name" value="Glutamyl-tRNA reductase"/>
    <property type="match status" value="1"/>
</dbReference>
<feature type="binding site" evidence="10 12">
    <location>
        <begin position="114"/>
        <end position="116"/>
    </location>
    <ligand>
        <name>substrate</name>
    </ligand>
</feature>
<evidence type="ECO:0000256" key="6">
    <source>
        <dbReference type="ARBA" id="ARBA00023171"/>
    </source>
</evidence>
<evidence type="ECO:0000259" key="17">
    <source>
        <dbReference type="Pfam" id="PF01488"/>
    </source>
</evidence>
<feature type="domain" description="Tetrapyrrole biosynthesis glutamyl-tRNA reductase dimerisation" evidence="16">
    <location>
        <begin position="322"/>
        <end position="418"/>
    </location>
</feature>
<feature type="domain" description="Quinate/shikimate 5-dehydrogenase/glutamyl-tRNA reductase" evidence="17">
    <location>
        <begin position="171"/>
        <end position="306"/>
    </location>
</feature>
<dbReference type="InterPro" id="IPR036343">
    <property type="entry name" value="GluRdtase_N_sf"/>
</dbReference>
<feature type="domain" description="Glutamyl-tRNA reductase N-terminal" evidence="18">
    <location>
        <begin position="6"/>
        <end position="156"/>
    </location>
</feature>
<dbReference type="PIRSF" id="PIRSF000445">
    <property type="entry name" value="4pyrrol_synth_GluRdtase"/>
    <property type="match status" value="1"/>
</dbReference>
<gene>
    <name evidence="10" type="primary">hemA</name>
    <name evidence="19" type="ORF">D0433_12150</name>
</gene>
<dbReference type="HAMAP" id="MF_00087">
    <property type="entry name" value="Glu_tRNA_reductase"/>
    <property type="match status" value="1"/>
</dbReference>
<feature type="binding site" evidence="10 12">
    <location>
        <position position="109"/>
    </location>
    <ligand>
        <name>substrate</name>
    </ligand>
</feature>
<evidence type="ECO:0000256" key="15">
    <source>
        <dbReference type="RuleBase" id="RU000584"/>
    </source>
</evidence>
<keyword evidence="5 10" id="KW-0560">Oxidoreductase</keyword>
<name>A0A395LXH2_9BACT</name>
<evidence type="ECO:0000256" key="4">
    <source>
        <dbReference type="ARBA" id="ARBA00022857"/>
    </source>
</evidence>
<evidence type="ECO:0000256" key="10">
    <source>
        <dbReference type="HAMAP-Rule" id="MF_00087"/>
    </source>
</evidence>
<evidence type="ECO:0000259" key="16">
    <source>
        <dbReference type="Pfam" id="PF00745"/>
    </source>
</evidence>
<feature type="binding site" evidence="10 12">
    <location>
        <begin position="49"/>
        <end position="52"/>
    </location>
    <ligand>
        <name>substrate</name>
    </ligand>
</feature>
<evidence type="ECO:0000256" key="1">
    <source>
        <dbReference type="ARBA" id="ARBA00005059"/>
    </source>
</evidence>
<organism evidence="19 20">
    <name type="scientific">Candidatus Thermochlorobacter aerophilus</name>
    <dbReference type="NCBI Taxonomy" id="1868324"/>
    <lineage>
        <taxon>Bacteria</taxon>
        <taxon>Pseudomonadati</taxon>
        <taxon>Chlorobiota</taxon>
        <taxon>Chlorobiia</taxon>
        <taxon>Chlorobiales</taxon>
        <taxon>Candidatus Thermochlorobacteriaceae</taxon>
        <taxon>Candidatus Thermochlorobacter</taxon>
    </lineage>
</organism>
<sequence length="425" mass="47954">MNLIAVGVNHHTAPIELRERLAFTSEDIRKFLRTVCDGRLLSEALLLSTCNRTELYAVPALEEIQPAHLKDLLIEHKDARKVVQREHFFSLWACGAVKHFFEVACGADSMILGESQILGQVKDAYRLAAEEKATGTILNKLCHAAFSVAKRVRTETKLTDGAISVSYAAVELARKIFSDLSSKHILLIGAGETAELAAMHLREKNATRITITNRTPEHAEALARKIGTSNIITFDYFRERLHEFDIVISAVSSVGEIVSAHTIELAMQKRRREPMLILDLGVPRNIDPSASSLYNVFLKDIDDLKLITEKNLEARRKELPKVARIVEEELIAFEQWHNTLQVAPTIRDLQAKFEAVKQQELERVRSKVSPEQYAMMEQLADRIIKKLLHFPISTLKSPIDNAQTIQSKLNLIRHIFALESSNTDQ</sequence>
<evidence type="ECO:0000256" key="5">
    <source>
        <dbReference type="ARBA" id="ARBA00023002"/>
    </source>
</evidence>
<dbReference type="InterPro" id="IPR000343">
    <property type="entry name" value="4pyrrol_synth_GluRdtase"/>
</dbReference>
<dbReference type="UniPathway" id="UPA00251">
    <property type="reaction ID" value="UER00316"/>
</dbReference>
<dbReference type="InterPro" id="IPR036453">
    <property type="entry name" value="GluRdtase_dimer_dom_sf"/>
</dbReference>
<evidence type="ECO:0000256" key="11">
    <source>
        <dbReference type="PIRSR" id="PIRSR000445-1"/>
    </source>
</evidence>
<keyword evidence="6" id="KW-0149">Chlorophyll biosynthesis</keyword>
<dbReference type="InterPro" id="IPR036291">
    <property type="entry name" value="NAD(P)-bd_dom_sf"/>
</dbReference>
<feature type="site" description="Important for activity" evidence="10 14">
    <location>
        <position position="99"/>
    </location>
</feature>
<dbReference type="EC" id="1.2.1.70" evidence="3 10"/>
<dbReference type="Proteomes" id="UP000266389">
    <property type="component" value="Unassembled WGS sequence"/>
</dbReference>
<evidence type="ECO:0000256" key="12">
    <source>
        <dbReference type="PIRSR" id="PIRSR000445-2"/>
    </source>
</evidence>
<dbReference type="Pfam" id="PF01488">
    <property type="entry name" value="Shikimate_DH"/>
    <property type="match status" value="1"/>
</dbReference>
<comment type="domain">
    <text evidence="10">Possesses an unusual extended V-shaped dimeric structure with each monomer consisting of three distinct domains arranged along a curved 'spinal' alpha-helix. The N-terminal catalytic domain specifically recognizes the glutamate moiety of the substrate. The second domain is the NADPH-binding domain, and the third C-terminal domain is responsible for dimerization.</text>
</comment>
<comment type="function">
    <text evidence="10">Catalyzes the NADPH-dependent reduction of glutamyl-tRNA(Glu) to glutamate 1-semialdehyde (GSA).</text>
</comment>
<comment type="subunit">
    <text evidence="10">Homodimer.</text>
</comment>
<proteinExistence type="inferred from homology"/>
<dbReference type="SUPFAM" id="SSF51735">
    <property type="entry name" value="NAD(P)-binding Rossmann-fold domains"/>
    <property type="match status" value="1"/>
</dbReference>
<evidence type="ECO:0000256" key="2">
    <source>
        <dbReference type="ARBA" id="ARBA00005916"/>
    </source>
</evidence>
<dbReference type="InterPro" id="IPR018214">
    <property type="entry name" value="GluRdtase_CS"/>
</dbReference>
<dbReference type="EMBL" id="PHFL01000068">
    <property type="protein sequence ID" value="RFM23265.1"/>
    <property type="molecule type" value="Genomic_DNA"/>
</dbReference>
<feature type="binding site" evidence="10 12">
    <location>
        <position position="120"/>
    </location>
    <ligand>
        <name>substrate</name>
    </ligand>
</feature>
<dbReference type="GO" id="GO:0015995">
    <property type="term" value="P:chlorophyll biosynthetic process"/>
    <property type="evidence" value="ECO:0007669"/>
    <property type="project" value="UniProtKB-KW"/>
</dbReference>
<comment type="similarity">
    <text evidence="2 10 15">Belongs to the glutamyl-tRNA reductase family.</text>
</comment>
<dbReference type="SUPFAM" id="SSF69075">
    <property type="entry name" value="Glutamyl tRNA-reductase dimerization domain"/>
    <property type="match status" value="1"/>
</dbReference>
<keyword evidence="4 10" id="KW-0521">NADP</keyword>
<dbReference type="FunFam" id="3.30.460.30:FF:000001">
    <property type="entry name" value="Glutamyl-tRNA reductase"/>
    <property type="match status" value="1"/>
</dbReference>
<comment type="miscellaneous">
    <text evidence="10">During catalysis, the active site Cys acts as a nucleophile attacking the alpha-carbonyl group of tRNA-bound glutamate with the formation of a thioester intermediate between enzyme and glutamate, and the concomitant release of tRNA(Glu). The thioester intermediate is finally reduced by direct hydride transfer from NADPH, to form the product GSA.</text>
</comment>
<dbReference type="Gene3D" id="3.30.460.30">
    <property type="entry name" value="Glutamyl-tRNA reductase, N-terminal domain"/>
    <property type="match status" value="1"/>
</dbReference>
<comment type="pathway">
    <text evidence="1 10 15">Porphyrin-containing compound metabolism; protoporphyrin-IX biosynthesis; 5-aminolevulinate from L-glutamyl-tRNA(Glu): step 1/2.</text>
</comment>
<dbReference type="Gene3D" id="3.40.50.720">
    <property type="entry name" value="NAD(P)-binding Rossmann-like Domain"/>
    <property type="match status" value="1"/>
</dbReference>
<evidence type="ECO:0000259" key="18">
    <source>
        <dbReference type="Pfam" id="PF05201"/>
    </source>
</evidence>
<evidence type="ECO:0000256" key="9">
    <source>
        <dbReference type="ARBA" id="ARBA00068659"/>
    </source>
</evidence>
<evidence type="ECO:0000256" key="3">
    <source>
        <dbReference type="ARBA" id="ARBA00012970"/>
    </source>
</evidence>
<accession>A0A395LXH2</accession>
<evidence type="ECO:0000313" key="19">
    <source>
        <dbReference type="EMBL" id="RFM23265.1"/>
    </source>
</evidence>
<reference evidence="19 20" key="1">
    <citation type="journal article" date="2011" name="ISME J.">
        <title>Community ecology of hot spring cyanobacterial mats: predominant populations and their functional potential.</title>
        <authorList>
            <person name="Klatt C.G."/>
            <person name="Wood J.M."/>
            <person name="Rusch D.B."/>
            <person name="Bateson M.M."/>
            <person name="Hamamura N."/>
            <person name="Heidelberg J.F."/>
            <person name="Grossman A.R."/>
            <person name="Bhaya D."/>
            <person name="Cohan F.M."/>
            <person name="Kuhl M."/>
            <person name="Bryant D.A."/>
            <person name="Ward D.M."/>
        </authorList>
    </citation>
    <scope>NUCLEOTIDE SEQUENCE [LARGE SCALE GENOMIC DNA]</scope>
    <source>
        <strain evidence="19">OS</strain>
    </source>
</reference>
<feature type="active site" description="Nucleophile" evidence="10 11">
    <location>
        <position position="50"/>
    </location>
</feature>
<evidence type="ECO:0000313" key="20">
    <source>
        <dbReference type="Proteomes" id="UP000266389"/>
    </source>
</evidence>
<keyword evidence="7 10" id="KW-0627">Porphyrin biosynthesis</keyword>
<dbReference type="Pfam" id="PF00745">
    <property type="entry name" value="GlutR_dimer"/>
    <property type="match status" value="1"/>
</dbReference>
<dbReference type="GO" id="GO:0050661">
    <property type="term" value="F:NADP binding"/>
    <property type="evidence" value="ECO:0007669"/>
    <property type="project" value="InterPro"/>
</dbReference>
<evidence type="ECO:0000256" key="7">
    <source>
        <dbReference type="ARBA" id="ARBA00023244"/>
    </source>
</evidence>
<dbReference type="PANTHER" id="PTHR43013:SF1">
    <property type="entry name" value="GLUTAMYL-TRNA REDUCTASE"/>
    <property type="match status" value="1"/>
</dbReference>
<dbReference type="NCBIfam" id="TIGR01035">
    <property type="entry name" value="hemA"/>
    <property type="match status" value="1"/>
</dbReference>
<comment type="catalytic activity">
    <reaction evidence="8 10 15">
        <text>(S)-4-amino-5-oxopentanoate + tRNA(Glu) + NADP(+) = L-glutamyl-tRNA(Glu) + NADPH + H(+)</text>
        <dbReference type="Rhea" id="RHEA:12344"/>
        <dbReference type="Rhea" id="RHEA-COMP:9663"/>
        <dbReference type="Rhea" id="RHEA-COMP:9680"/>
        <dbReference type="ChEBI" id="CHEBI:15378"/>
        <dbReference type="ChEBI" id="CHEBI:57501"/>
        <dbReference type="ChEBI" id="CHEBI:57783"/>
        <dbReference type="ChEBI" id="CHEBI:58349"/>
        <dbReference type="ChEBI" id="CHEBI:78442"/>
        <dbReference type="ChEBI" id="CHEBI:78520"/>
        <dbReference type="EC" id="1.2.1.70"/>
    </reaction>
</comment>
<dbReference type="InterPro" id="IPR006151">
    <property type="entry name" value="Shikm_DH/Glu-tRNA_Rdtase"/>
</dbReference>
<dbReference type="GO" id="GO:0019353">
    <property type="term" value="P:protoporphyrinogen IX biosynthetic process from glutamate"/>
    <property type="evidence" value="ECO:0007669"/>
    <property type="project" value="TreeGrafter"/>
</dbReference>
<dbReference type="AlphaFoldDB" id="A0A395LXH2"/>
<dbReference type="InterPro" id="IPR015895">
    <property type="entry name" value="4pyrrol_synth_GluRdtase_N"/>
</dbReference>
<protein>
    <recommendedName>
        <fullName evidence="9 10">Glutamyl-tRNA reductase</fullName>
        <shortName evidence="10">GluTR</shortName>
        <ecNumber evidence="3 10">1.2.1.70</ecNumber>
    </recommendedName>
</protein>